<feature type="transmembrane region" description="Helical" evidence="1">
    <location>
        <begin position="12"/>
        <end position="32"/>
    </location>
</feature>
<keyword evidence="1" id="KW-0472">Membrane</keyword>
<evidence type="ECO:0000259" key="2">
    <source>
        <dbReference type="Pfam" id="PF02698"/>
    </source>
</evidence>
<dbReference type="GO" id="GO:0005886">
    <property type="term" value="C:plasma membrane"/>
    <property type="evidence" value="ECO:0007669"/>
    <property type="project" value="TreeGrafter"/>
</dbReference>
<dbReference type="Pfam" id="PF02698">
    <property type="entry name" value="DUF218"/>
    <property type="match status" value="1"/>
</dbReference>
<dbReference type="EMBL" id="LDQA01000001">
    <property type="protein sequence ID" value="KTR08612.1"/>
    <property type="molecule type" value="Genomic_DNA"/>
</dbReference>
<dbReference type="Proteomes" id="UP000078529">
    <property type="component" value="Unassembled WGS sequence"/>
</dbReference>
<sequence length="272" mass="29600">MFFAVSKLGWYLVQPLVAILLAFGVGFLCLALKLPRTGITLLAIGFASLAIFSLSPLGLLMLAPLENRFPKPVLPERVTGIVVLGGSFDTLVARTRGEPELNDAADRITTTLALSRLYPDAKVIFSGGAAAMFEEDVTESSVAHKLFSQLGLAPERLILEDRSRNTIENARFSKELASPQPGETWLLVTSAAHMPRSVGCFRTAGFDIIPYPTDYQTPGGDMIYRPSTATVRNLEKVHFAIREYLGLFAYYLTGKTDAWIPAPHAPSGKANL</sequence>
<evidence type="ECO:0000313" key="4">
    <source>
        <dbReference type="Proteomes" id="UP000078529"/>
    </source>
</evidence>
<keyword evidence="1" id="KW-1133">Transmembrane helix</keyword>
<dbReference type="PANTHER" id="PTHR30336:SF4">
    <property type="entry name" value="ENVELOPE BIOGENESIS FACTOR ELYC"/>
    <property type="match status" value="1"/>
</dbReference>
<dbReference type="Gene3D" id="3.40.50.620">
    <property type="entry name" value="HUPs"/>
    <property type="match status" value="1"/>
</dbReference>
<dbReference type="InterPro" id="IPR051599">
    <property type="entry name" value="Cell_Envelope_Assoc"/>
</dbReference>
<reference evidence="3 4" key="1">
    <citation type="journal article" date="2016" name="Front. Microbiol.">
        <title>Genomic Resource of Rice Seed Associated Bacteria.</title>
        <authorList>
            <person name="Midha S."/>
            <person name="Bansal K."/>
            <person name="Sharma S."/>
            <person name="Kumar N."/>
            <person name="Patil P.P."/>
            <person name="Chaudhry V."/>
            <person name="Patil P.B."/>
        </authorList>
    </citation>
    <scope>NUCLEOTIDE SEQUENCE [LARGE SCALE GENOMIC DNA]</scope>
    <source>
        <strain evidence="3 4">NS365</strain>
    </source>
</reference>
<evidence type="ECO:0000313" key="3">
    <source>
        <dbReference type="EMBL" id="KTR08612.1"/>
    </source>
</evidence>
<comment type="caution">
    <text evidence="3">The sequence shown here is derived from an EMBL/GenBank/DDBJ whole genome shotgun (WGS) entry which is preliminary data.</text>
</comment>
<dbReference type="AlphaFoldDB" id="A0A147DBR7"/>
<feature type="transmembrane region" description="Helical" evidence="1">
    <location>
        <begin position="39"/>
        <end position="63"/>
    </location>
</feature>
<dbReference type="CDD" id="cd06259">
    <property type="entry name" value="YdcF-like"/>
    <property type="match status" value="1"/>
</dbReference>
<dbReference type="InterPro" id="IPR003848">
    <property type="entry name" value="DUF218"/>
</dbReference>
<proteinExistence type="predicted"/>
<protein>
    <recommendedName>
        <fullName evidence="2">DUF218 domain-containing protein</fullName>
    </recommendedName>
</protein>
<dbReference type="GO" id="GO:0043164">
    <property type="term" value="P:Gram-negative-bacterium-type cell wall biogenesis"/>
    <property type="evidence" value="ECO:0007669"/>
    <property type="project" value="TreeGrafter"/>
</dbReference>
<keyword evidence="1" id="KW-0812">Transmembrane</keyword>
<name>A0A147DBR7_9HYPH</name>
<keyword evidence="4" id="KW-1185">Reference proteome</keyword>
<accession>A0A147DBR7</accession>
<gene>
    <name evidence="3" type="ORF">NS365_00970</name>
</gene>
<dbReference type="PANTHER" id="PTHR30336">
    <property type="entry name" value="INNER MEMBRANE PROTEIN, PROBABLE PERMEASE"/>
    <property type="match status" value="1"/>
</dbReference>
<dbReference type="InterPro" id="IPR014729">
    <property type="entry name" value="Rossmann-like_a/b/a_fold"/>
</dbReference>
<organism evidence="3 4">
    <name type="scientific">Aureimonas ureilytica</name>
    <dbReference type="NCBI Taxonomy" id="401562"/>
    <lineage>
        <taxon>Bacteria</taxon>
        <taxon>Pseudomonadati</taxon>
        <taxon>Pseudomonadota</taxon>
        <taxon>Alphaproteobacteria</taxon>
        <taxon>Hyphomicrobiales</taxon>
        <taxon>Aurantimonadaceae</taxon>
        <taxon>Aureimonas</taxon>
    </lineage>
</organism>
<evidence type="ECO:0000256" key="1">
    <source>
        <dbReference type="SAM" id="Phobius"/>
    </source>
</evidence>
<dbReference type="RefSeq" id="WP_058598466.1">
    <property type="nucleotide sequence ID" value="NZ_LDQA01000001.1"/>
</dbReference>
<dbReference type="PATRIC" id="fig|401562.4.peg.195"/>
<feature type="domain" description="DUF218" evidence="2">
    <location>
        <begin position="80"/>
        <end position="246"/>
    </location>
</feature>
<dbReference type="GO" id="GO:0000270">
    <property type="term" value="P:peptidoglycan metabolic process"/>
    <property type="evidence" value="ECO:0007669"/>
    <property type="project" value="TreeGrafter"/>
</dbReference>